<dbReference type="Proteomes" id="UP001141552">
    <property type="component" value="Unassembled WGS sequence"/>
</dbReference>
<evidence type="ECO:0000256" key="1">
    <source>
        <dbReference type="SAM" id="Phobius"/>
    </source>
</evidence>
<evidence type="ECO:0000313" key="3">
    <source>
        <dbReference type="Proteomes" id="UP001141552"/>
    </source>
</evidence>
<evidence type="ECO:0000313" key="2">
    <source>
        <dbReference type="EMBL" id="KAJ4833338.1"/>
    </source>
</evidence>
<organism evidence="2 3">
    <name type="scientific">Turnera subulata</name>
    <dbReference type="NCBI Taxonomy" id="218843"/>
    <lineage>
        <taxon>Eukaryota</taxon>
        <taxon>Viridiplantae</taxon>
        <taxon>Streptophyta</taxon>
        <taxon>Embryophyta</taxon>
        <taxon>Tracheophyta</taxon>
        <taxon>Spermatophyta</taxon>
        <taxon>Magnoliopsida</taxon>
        <taxon>eudicotyledons</taxon>
        <taxon>Gunneridae</taxon>
        <taxon>Pentapetalae</taxon>
        <taxon>rosids</taxon>
        <taxon>fabids</taxon>
        <taxon>Malpighiales</taxon>
        <taxon>Passifloraceae</taxon>
        <taxon>Turnera</taxon>
    </lineage>
</organism>
<dbReference type="EMBL" id="JAKUCV010004974">
    <property type="protein sequence ID" value="KAJ4833338.1"/>
    <property type="molecule type" value="Genomic_DNA"/>
</dbReference>
<feature type="transmembrane region" description="Helical" evidence="1">
    <location>
        <begin position="89"/>
        <end position="113"/>
    </location>
</feature>
<proteinExistence type="predicted"/>
<reference evidence="2" key="2">
    <citation type="journal article" date="2023" name="Plants (Basel)">
        <title>Annotation of the Turnera subulata (Passifloraceae) Draft Genome Reveals the S-Locus Evolved after the Divergence of Turneroideae from Passifloroideae in a Stepwise Manner.</title>
        <authorList>
            <person name="Henning P.M."/>
            <person name="Roalson E.H."/>
            <person name="Mir W."/>
            <person name="McCubbin A.G."/>
            <person name="Shore J.S."/>
        </authorList>
    </citation>
    <scope>NUCLEOTIDE SEQUENCE</scope>
    <source>
        <strain evidence="2">F60SS</strain>
    </source>
</reference>
<name>A0A9Q0J9G3_9ROSI</name>
<sequence>MATLTLAHCLHNSSCSFQELKTRNCQRILVVVSCQRGQPAEDYNPTPKSKSEIKQDKRLFRQLLGRVDKFGKGLRNNLSPRQKGDWKDVVLMSLSFAVYVYISQQIVCAYCAWMSMLKHSW</sequence>
<comment type="caution">
    <text evidence="2">The sequence shown here is derived from an EMBL/GenBank/DDBJ whole genome shotgun (WGS) entry which is preliminary data.</text>
</comment>
<keyword evidence="1" id="KW-1133">Transmembrane helix</keyword>
<reference evidence="2" key="1">
    <citation type="submission" date="2022-02" db="EMBL/GenBank/DDBJ databases">
        <authorList>
            <person name="Henning P.M."/>
            <person name="McCubbin A.G."/>
            <person name="Shore J.S."/>
        </authorList>
    </citation>
    <scope>NUCLEOTIDE SEQUENCE</scope>
    <source>
        <strain evidence="2">F60SS</strain>
        <tissue evidence="2">Leaves</tissue>
    </source>
</reference>
<accession>A0A9Q0J9G3</accession>
<dbReference type="OrthoDB" id="1938779at2759"/>
<dbReference type="AlphaFoldDB" id="A0A9Q0J9G3"/>
<keyword evidence="1" id="KW-0812">Transmembrane</keyword>
<protein>
    <submittedName>
        <fullName evidence="2">Uncharacterized protein</fullName>
    </submittedName>
</protein>
<keyword evidence="1" id="KW-0472">Membrane</keyword>
<keyword evidence="3" id="KW-1185">Reference proteome</keyword>
<gene>
    <name evidence="2" type="ORF">Tsubulata_000561</name>
</gene>